<keyword evidence="2" id="KW-0472">Membrane</keyword>
<feature type="transmembrane region" description="Helical" evidence="2">
    <location>
        <begin position="70"/>
        <end position="90"/>
    </location>
</feature>
<accession>A0A1I0SU95</accession>
<dbReference type="Proteomes" id="UP000182054">
    <property type="component" value="Unassembled WGS sequence"/>
</dbReference>
<organism evidence="3 4">
    <name type="scientific">Rhodococcoides kroppenstedtii</name>
    <dbReference type="NCBI Taxonomy" id="293050"/>
    <lineage>
        <taxon>Bacteria</taxon>
        <taxon>Bacillati</taxon>
        <taxon>Actinomycetota</taxon>
        <taxon>Actinomycetes</taxon>
        <taxon>Mycobacteriales</taxon>
        <taxon>Nocardiaceae</taxon>
        <taxon>Rhodococcoides</taxon>
    </lineage>
</organism>
<dbReference type="AlphaFoldDB" id="A0A1I0SU95"/>
<evidence type="ECO:0000313" key="3">
    <source>
        <dbReference type="EMBL" id="SFA43064.1"/>
    </source>
</evidence>
<reference evidence="3 4" key="1">
    <citation type="submission" date="2016-10" db="EMBL/GenBank/DDBJ databases">
        <authorList>
            <person name="de Groot N.N."/>
        </authorList>
    </citation>
    <scope>NUCLEOTIDE SEQUENCE [LARGE SCALE GENOMIC DNA]</scope>
    <source>
        <strain evidence="3 4">DSM 44908</strain>
    </source>
</reference>
<feature type="region of interest" description="Disordered" evidence="1">
    <location>
        <begin position="170"/>
        <end position="202"/>
    </location>
</feature>
<dbReference type="GeneID" id="85484835"/>
<protein>
    <submittedName>
        <fullName evidence="3">Uncharacterized protein</fullName>
    </submittedName>
</protein>
<gene>
    <name evidence="3" type="ORF">SAMN05444374_102370</name>
</gene>
<evidence type="ECO:0000256" key="1">
    <source>
        <dbReference type="SAM" id="MobiDB-lite"/>
    </source>
</evidence>
<name>A0A1I0SU95_9NOCA</name>
<feature type="transmembrane region" description="Helical" evidence="2">
    <location>
        <begin position="102"/>
        <end position="124"/>
    </location>
</feature>
<evidence type="ECO:0000313" key="4">
    <source>
        <dbReference type="Proteomes" id="UP000182054"/>
    </source>
</evidence>
<proteinExistence type="predicted"/>
<dbReference type="RefSeq" id="WP_068365920.1">
    <property type="nucleotide sequence ID" value="NZ_FOJN01000002.1"/>
</dbReference>
<sequence>MVETGVRTSVPGWTQWTHSTQWARWTVVAAVVGALLGVGWALLVPPRHVGVLGDGRAAVLTGESLHRFDAVALFALVTAAAGVVGAAAMWRAGQGTPRRALGIVASAAVGSVSAAGVGLGLAAWRYPDAAGAAAGTVVALAPDLATPMAVLPGPLAAAVTLVVLVAFAPDDTDDDTDTAGAGGPEGDDDGPGKDDGPVSPAA</sequence>
<dbReference type="EMBL" id="FOJN01000002">
    <property type="protein sequence ID" value="SFA43064.1"/>
    <property type="molecule type" value="Genomic_DNA"/>
</dbReference>
<evidence type="ECO:0000256" key="2">
    <source>
        <dbReference type="SAM" id="Phobius"/>
    </source>
</evidence>
<feature type="transmembrane region" description="Helical" evidence="2">
    <location>
        <begin position="144"/>
        <end position="167"/>
    </location>
</feature>
<keyword evidence="2" id="KW-0812">Transmembrane</keyword>
<keyword evidence="2" id="KW-1133">Transmembrane helix</keyword>
<feature type="transmembrane region" description="Helical" evidence="2">
    <location>
        <begin position="22"/>
        <end position="43"/>
    </location>
</feature>